<gene>
    <name evidence="6" type="ORF">H9K76_14460</name>
</gene>
<keyword evidence="6" id="KW-0540">Nuclease</keyword>
<dbReference type="SMART" id="SM00477">
    <property type="entry name" value="NUC"/>
    <property type="match status" value="1"/>
</dbReference>
<proteinExistence type="predicted"/>
<dbReference type="InterPro" id="IPR040255">
    <property type="entry name" value="Non-specific_endonuclease"/>
</dbReference>
<dbReference type="PANTHER" id="PTHR13966:SF5">
    <property type="entry name" value="ENDONUCLEASE G, MITOCHONDRIAL"/>
    <property type="match status" value="1"/>
</dbReference>
<evidence type="ECO:0000313" key="7">
    <source>
        <dbReference type="Proteomes" id="UP000515811"/>
    </source>
</evidence>
<dbReference type="GO" id="GO:0046872">
    <property type="term" value="F:metal ion binding"/>
    <property type="evidence" value="ECO:0007669"/>
    <property type="project" value="UniProtKB-KW"/>
</dbReference>
<keyword evidence="6" id="KW-0378">Hydrolase</keyword>
<dbReference type="AlphaFoldDB" id="A0A7G9RJN3"/>
<dbReference type="Proteomes" id="UP000515811">
    <property type="component" value="Chromosome"/>
</dbReference>
<evidence type="ECO:0000256" key="3">
    <source>
        <dbReference type="SAM" id="SignalP"/>
    </source>
</evidence>
<dbReference type="InterPro" id="IPR044929">
    <property type="entry name" value="DNA/RNA_non-sp_Endonuclease_sf"/>
</dbReference>
<evidence type="ECO:0000256" key="2">
    <source>
        <dbReference type="PIRSR" id="PIRSR640255-2"/>
    </source>
</evidence>
<reference evidence="6 7" key="1">
    <citation type="submission" date="2020-08" db="EMBL/GenBank/DDBJ databases">
        <title>Genome sequence of Diaphorobacter ruginosibacter DSM 27467T.</title>
        <authorList>
            <person name="Hyun D.-W."/>
            <person name="Bae J.-W."/>
        </authorList>
    </citation>
    <scope>NUCLEOTIDE SEQUENCE [LARGE SCALE GENOMIC DNA]</scope>
    <source>
        <strain evidence="6 7">DSM 27467</strain>
    </source>
</reference>
<dbReference type="PANTHER" id="PTHR13966">
    <property type="entry name" value="ENDONUCLEASE RELATED"/>
    <property type="match status" value="1"/>
</dbReference>
<evidence type="ECO:0000259" key="5">
    <source>
        <dbReference type="SMART" id="SM00892"/>
    </source>
</evidence>
<sequence>MRFSLLGAVSLLSVSWALLPAAHAESFADCPQFFPAKPPAVTQFQRLRELCFNEFAVLHSGETKTPVYVVQRLNARKLEQGANIKRKDRFYPEARLPSADRAQLDDYKRSGFSRGHMAAAGDMSTEEGKAQTFSLANMVPQDPKHNGGAWGRIEQDTRRYIRRAGGDVFVITGPVFGDARQTIGAGRVRVPQALFKLVYDPGTGKSWVHWQQNAADTRVTEPISYAEFVRRTGLEFLRD</sequence>
<keyword evidence="3" id="KW-0732">Signal</keyword>
<dbReference type="Gene3D" id="3.40.570.10">
    <property type="entry name" value="Extracellular Endonuclease, subunit A"/>
    <property type="match status" value="1"/>
</dbReference>
<feature type="binding site" evidence="2">
    <location>
        <position position="146"/>
    </location>
    <ligand>
        <name>Mg(2+)</name>
        <dbReference type="ChEBI" id="CHEBI:18420"/>
        <note>catalytic</note>
    </ligand>
</feature>
<feature type="domain" description="DNA/RNA non-specific endonuclease/pyrophosphatase/phosphodiesterase" evidence="5">
    <location>
        <begin position="51"/>
        <end position="239"/>
    </location>
</feature>
<feature type="signal peptide" evidence="3">
    <location>
        <begin position="1"/>
        <end position="24"/>
    </location>
</feature>
<dbReference type="Pfam" id="PF01223">
    <property type="entry name" value="Endonuclease_NS"/>
    <property type="match status" value="1"/>
</dbReference>
<dbReference type="SMART" id="SM00892">
    <property type="entry name" value="Endonuclease_NS"/>
    <property type="match status" value="1"/>
</dbReference>
<feature type="domain" description="ENPP1-3/EXOG-like endonuclease/phosphodiesterase" evidence="4">
    <location>
        <begin position="52"/>
        <end position="239"/>
    </location>
</feature>
<dbReference type="SUPFAM" id="SSF54060">
    <property type="entry name" value="His-Me finger endonucleases"/>
    <property type="match status" value="1"/>
</dbReference>
<dbReference type="InterPro" id="IPR001604">
    <property type="entry name" value="Endo_G_ENPP1-like_dom"/>
</dbReference>
<name>A0A7G9RJN3_9BURK</name>
<feature type="chain" id="PRO_5028844421" evidence="3">
    <location>
        <begin position="25"/>
        <end position="239"/>
    </location>
</feature>
<keyword evidence="2" id="KW-0479">Metal-binding</keyword>
<dbReference type="InterPro" id="IPR044925">
    <property type="entry name" value="His-Me_finger_sf"/>
</dbReference>
<dbReference type="KEGG" id="drg:H9K76_14460"/>
<dbReference type="GO" id="GO:0003676">
    <property type="term" value="F:nucleic acid binding"/>
    <property type="evidence" value="ECO:0007669"/>
    <property type="project" value="InterPro"/>
</dbReference>
<evidence type="ECO:0000256" key="1">
    <source>
        <dbReference type="PIRSR" id="PIRSR640255-1"/>
    </source>
</evidence>
<evidence type="ECO:0000313" key="6">
    <source>
        <dbReference type="EMBL" id="QNN55808.1"/>
    </source>
</evidence>
<protein>
    <submittedName>
        <fullName evidence="6">DNA/RNA non-specific endonuclease</fullName>
    </submittedName>
</protein>
<evidence type="ECO:0000259" key="4">
    <source>
        <dbReference type="SMART" id="SM00477"/>
    </source>
</evidence>
<organism evidence="6 7">
    <name type="scientific">Diaphorobacter ruginosibacter</name>
    <dbReference type="NCBI Taxonomy" id="1715720"/>
    <lineage>
        <taxon>Bacteria</taxon>
        <taxon>Pseudomonadati</taxon>
        <taxon>Pseudomonadota</taxon>
        <taxon>Betaproteobacteria</taxon>
        <taxon>Burkholderiales</taxon>
        <taxon>Comamonadaceae</taxon>
        <taxon>Diaphorobacter</taxon>
    </lineage>
</organism>
<keyword evidence="7" id="KW-1185">Reference proteome</keyword>
<dbReference type="RefSeq" id="WP_187596081.1">
    <property type="nucleotide sequence ID" value="NZ_CP060714.1"/>
</dbReference>
<dbReference type="InterPro" id="IPR020821">
    <property type="entry name" value="ENPP1-3/EXOG-like_nuc-like"/>
</dbReference>
<accession>A0A7G9RJN3</accession>
<dbReference type="GO" id="GO:0004519">
    <property type="term" value="F:endonuclease activity"/>
    <property type="evidence" value="ECO:0007669"/>
    <property type="project" value="UniProtKB-KW"/>
</dbReference>
<dbReference type="GO" id="GO:0016787">
    <property type="term" value="F:hydrolase activity"/>
    <property type="evidence" value="ECO:0007669"/>
    <property type="project" value="InterPro"/>
</dbReference>
<dbReference type="EMBL" id="CP060714">
    <property type="protein sequence ID" value="QNN55808.1"/>
    <property type="molecule type" value="Genomic_DNA"/>
</dbReference>
<keyword evidence="6" id="KW-0255">Endonuclease</keyword>
<feature type="active site" description="Proton acceptor" evidence="1">
    <location>
        <position position="116"/>
    </location>
</feature>